<name>A0A3N1P9S8_9GAMM</name>
<comment type="caution">
    <text evidence="1">The sequence shown here is derived from an EMBL/GenBank/DDBJ whole genome shotgun (WGS) entry which is preliminary data.</text>
</comment>
<proteinExistence type="predicted"/>
<gene>
    <name evidence="1" type="ORF">EDC28_10772</name>
</gene>
<dbReference type="Proteomes" id="UP000268033">
    <property type="component" value="Unassembled WGS sequence"/>
</dbReference>
<evidence type="ECO:0000313" key="1">
    <source>
        <dbReference type="EMBL" id="ROQ24191.1"/>
    </source>
</evidence>
<organism evidence="1 2">
    <name type="scientific">Gallaecimonas pentaromativorans</name>
    <dbReference type="NCBI Taxonomy" id="584787"/>
    <lineage>
        <taxon>Bacteria</taxon>
        <taxon>Pseudomonadati</taxon>
        <taxon>Pseudomonadota</taxon>
        <taxon>Gammaproteobacteria</taxon>
        <taxon>Enterobacterales</taxon>
        <taxon>Gallaecimonadaceae</taxon>
        <taxon>Gallaecimonas</taxon>
    </lineage>
</organism>
<accession>A0A3N1P9S8</accession>
<reference evidence="1 2" key="1">
    <citation type="submission" date="2018-11" db="EMBL/GenBank/DDBJ databases">
        <title>Genomic Encyclopedia of Type Strains, Phase IV (KMG-IV): sequencing the most valuable type-strain genomes for metagenomic binning, comparative biology and taxonomic classification.</title>
        <authorList>
            <person name="Goeker M."/>
        </authorList>
    </citation>
    <scope>NUCLEOTIDE SEQUENCE [LARGE SCALE GENOMIC DNA]</scope>
    <source>
        <strain evidence="1 2">DSM 21945</strain>
    </source>
</reference>
<evidence type="ECO:0000313" key="2">
    <source>
        <dbReference type="Proteomes" id="UP000268033"/>
    </source>
</evidence>
<dbReference type="EMBL" id="RJUL01000007">
    <property type="protein sequence ID" value="ROQ24191.1"/>
    <property type="molecule type" value="Genomic_DNA"/>
</dbReference>
<sequence length="38" mass="4370">MDAPYFATVDEKRFADIYVPFTPFPLRSKFAAERGVIC</sequence>
<dbReference type="AlphaFoldDB" id="A0A3N1P9S8"/>
<protein>
    <submittedName>
        <fullName evidence="1">Uncharacterized protein</fullName>
    </submittedName>
</protein>
<keyword evidence="2" id="KW-1185">Reference proteome</keyword>